<dbReference type="SUPFAM" id="SSF56281">
    <property type="entry name" value="Metallo-hydrolase/oxidoreductase"/>
    <property type="match status" value="1"/>
</dbReference>
<evidence type="ECO:0000256" key="5">
    <source>
        <dbReference type="ARBA" id="ARBA00022801"/>
    </source>
</evidence>
<organism evidence="9 10">
    <name type="scientific">Acinetobacter populi</name>
    <dbReference type="NCBI Taxonomy" id="1582270"/>
    <lineage>
        <taxon>Bacteria</taxon>
        <taxon>Pseudomonadati</taxon>
        <taxon>Pseudomonadota</taxon>
        <taxon>Gammaproteobacteria</taxon>
        <taxon>Moraxellales</taxon>
        <taxon>Moraxellaceae</taxon>
        <taxon>Acinetobacter</taxon>
    </lineage>
</organism>
<keyword evidence="4 7" id="KW-0479">Metal-binding</keyword>
<dbReference type="Proteomes" id="UP000196536">
    <property type="component" value="Unassembled WGS sequence"/>
</dbReference>
<dbReference type="RefSeq" id="WP_087621564.1">
    <property type="nucleotide sequence ID" value="NZ_NEXX01000006.1"/>
</dbReference>
<dbReference type="AlphaFoldDB" id="A0A1Z9YUY0"/>
<dbReference type="Gene3D" id="3.60.15.10">
    <property type="entry name" value="Ribonuclease Z/Hydroxyacylglutathione hydrolase-like"/>
    <property type="match status" value="1"/>
</dbReference>
<feature type="binding site" evidence="7">
    <location>
        <position position="58"/>
    </location>
    <ligand>
        <name>Zn(2+)</name>
        <dbReference type="ChEBI" id="CHEBI:29105"/>
        <label>1</label>
    </ligand>
</feature>
<comment type="pathway">
    <text evidence="2 7">Secondary metabolite metabolism; methylglyoxal degradation; (R)-lactate from methylglyoxal: step 2/2.</text>
</comment>
<protein>
    <recommendedName>
        <fullName evidence="7">Hydroxyacylglutathione hydrolase</fullName>
        <ecNumber evidence="7">3.1.2.6</ecNumber>
    </recommendedName>
    <alternativeName>
        <fullName evidence="7">Glyoxalase II</fullName>
        <shortName evidence="7">Glx II</shortName>
    </alternativeName>
</protein>
<feature type="binding site" evidence="7">
    <location>
        <position position="62"/>
    </location>
    <ligand>
        <name>Zn(2+)</name>
        <dbReference type="ChEBI" id="CHEBI:29105"/>
        <label>2</label>
    </ligand>
</feature>
<feature type="binding site" evidence="7">
    <location>
        <position position="135"/>
    </location>
    <ligand>
        <name>Zn(2+)</name>
        <dbReference type="ChEBI" id="CHEBI:29105"/>
        <label>2</label>
    </ligand>
</feature>
<dbReference type="Pfam" id="PF16123">
    <property type="entry name" value="HAGH_C"/>
    <property type="match status" value="1"/>
</dbReference>
<comment type="function">
    <text evidence="7">Thiolesterase that catalyzes the hydrolysis of S-D-lactoyl-glutathione to form glutathione and D-lactic acid.</text>
</comment>
<dbReference type="Pfam" id="PF00753">
    <property type="entry name" value="Lactamase_B"/>
    <property type="match status" value="1"/>
</dbReference>
<feature type="domain" description="Metallo-beta-lactamase" evidence="8">
    <location>
        <begin position="15"/>
        <end position="173"/>
    </location>
</feature>
<comment type="cofactor">
    <cofactor evidence="7">
        <name>Zn(2+)</name>
        <dbReference type="ChEBI" id="CHEBI:29105"/>
    </cofactor>
    <text evidence="7">Binds 2 Zn(2+) ions per subunit.</text>
</comment>
<evidence type="ECO:0000256" key="1">
    <source>
        <dbReference type="ARBA" id="ARBA00001623"/>
    </source>
</evidence>
<dbReference type="PANTHER" id="PTHR43705:SF1">
    <property type="entry name" value="HYDROXYACYLGLUTATHIONE HYDROLASE GLOB"/>
    <property type="match status" value="1"/>
</dbReference>
<keyword evidence="6 7" id="KW-0862">Zinc</keyword>
<dbReference type="InterPro" id="IPR035680">
    <property type="entry name" value="Clx_II_MBL"/>
</dbReference>
<dbReference type="UniPathway" id="UPA00619">
    <property type="reaction ID" value="UER00676"/>
</dbReference>
<dbReference type="HAMAP" id="MF_01374">
    <property type="entry name" value="Glyoxalase_2"/>
    <property type="match status" value="1"/>
</dbReference>
<comment type="similarity">
    <text evidence="3 7">Belongs to the metallo-beta-lactamase superfamily. Glyoxalase II family.</text>
</comment>
<evidence type="ECO:0000256" key="3">
    <source>
        <dbReference type="ARBA" id="ARBA00006759"/>
    </source>
</evidence>
<comment type="catalytic activity">
    <reaction evidence="1 7">
        <text>an S-(2-hydroxyacyl)glutathione + H2O = a 2-hydroxy carboxylate + glutathione + H(+)</text>
        <dbReference type="Rhea" id="RHEA:21864"/>
        <dbReference type="ChEBI" id="CHEBI:15377"/>
        <dbReference type="ChEBI" id="CHEBI:15378"/>
        <dbReference type="ChEBI" id="CHEBI:57925"/>
        <dbReference type="ChEBI" id="CHEBI:58896"/>
        <dbReference type="ChEBI" id="CHEBI:71261"/>
        <dbReference type="EC" id="3.1.2.6"/>
    </reaction>
</comment>
<feature type="binding site" evidence="7">
    <location>
        <position position="173"/>
    </location>
    <ligand>
        <name>Zn(2+)</name>
        <dbReference type="ChEBI" id="CHEBI:29105"/>
        <label>2</label>
    </ligand>
</feature>
<comment type="caution">
    <text evidence="9">The sequence shown here is derived from an EMBL/GenBank/DDBJ whole genome shotgun (WGS) entry which is preliminary data.</text>
</comment>
<dbReference type="InterPro" id="IPR050110">
    <property type="entry name" value="Glyoxalase_II_hydrolase"/>
</dbReference>
<dbReference type="PIRSF" id="PIRSF005457">
    <property type="entry name" value="Glx"/>
    <property type="match status" value="1"/>
</dbReference>
<evidence type="ECO:0000259" key="8">
    <source>
        <dbReference type="SMART" id="SM00849"/>
    </source>
</evidence>
<evidence type="ECO:0000256" key="4">
    <source>
        <dbReference type="ARBA" id="ARBA00022723"/>
    </source>
</evidence>
<feature type="binding site" evidence="7">
    <location>
        <position position="135"/>
    </location>
    <ligand>
        <name>Zn(2+)</name>
        <dbReference type="ChEBI" id="CHEBI:29105"/>
        <label>1</label>
    </ligand>
</feature>
<dbReference type="NCBIfam" id="TIGR03413">
    <property type="entry name" value="GSH_gloB"/>
    <property type="match status" value="1"/>
</dbReference>
<evidence type="ECO:0000313" key="10">
    <source>
        <dbReference type="Proteomes" id="UP000196536"/>
    </source>
</evidence>
<dbReference type="SMART" id="SM00849">
    <property type="entry name" value="Lactamase_B"/>
    <property type="match status" value="1"/>
</dbReference>
<dbReference type="EC" id="3.1.2.6" evidence="7"/>
<dbReference type="GO" id="GO:0046872">
    <property type="term" value="F:metal ion binding"/>
    <property type="evidence" value="ECO:0007669"/>
    <property type="project" value="UniProtKB-KW"/>
</dbReference>
<comment type="subunit">
    <text evidence="7">Monomer.</text>
</comment>
<dbReference type="PANTHER" id="PTHR43705">
    <property type="entry name" value="HYDROXYACYLGLUTATHIONE HYDROLASE"/>
    <property type="match status" value="1"/>
</dbReference>
<dbReference type="InterPro" id="IPR032282">
    <property type="entry name" value="HAGH_C"/>
</dbReference>
<name>A0A1Z9YUY0_9GAMM</name>
<evidence type="ECO:0000256" key="6">
    <source>
        <dbReference type="ARBA" id="ARBA00022833"/>
    </source>
</evidence>
<feature type="binding site" evidence="7">
    <location>
        <position position="116"/>
    </location>
    <ligand>
        <name>Zn(2+)</name>
        <dbReference type="ChEBI" id="CHEBI:29105"/>
        <label>1</label>
    </ligand>
</feature>
<reference evidence="9 10" key="1">
    <citation type="submission" date="2017-05" db="EMBL/GenBank/DDBJ databases">
        <title>Acinetobacter populi ANC 5415 (= PBJ7), whole genome shotgun sequencing project.</title>
        <authorList>
            <person name="Nemec A."/>
            <person name="Radolfova-Krizova L."/>
        </authorList>
    </citation>
    <scope>NUCLEOTIDE SEQUENCE [LARGE SCALE GENOMIC DNA]</scope>
    <source>
        <strain evidence="9 10">PBJ7</strain>
    </source>
</reference>
<dbReference type="InterPro" id="IPR036866">
    <property type="entry name" value="RibonucZ/Hydroxyglut_hydro"/>
</dbReference>
<feature type="binding site" evidence="7">
    <location>
        <position position="60"/>
    </location>
    <ligand>
        <name>Zn(2+)</name>
        <dbReference type="ChEBI" id="CHEBI:29105"/>
        <label>1</label>
    </ligand>
</feature>
<accession>A0A1Z9YUY0</accession>
<dbReference type="CDD" id="cd07723">
    <property type="entry name" value="hydroxyacylglutathione_hydrolase_MBL-fold"/>
    <property type="match status" value="1"/>
</dbReference>
<dbReference type="GO" id="GO:0004416">
    <property type="term" value="F:hydroxyacylglutathione hydrolase activity"/>
    <property type="evidence" value="ECO:0007669"/>
    <property type="project" value="UniProtKB-UniRule"/>
</dbReference>
<dbReference type="InterPro" id="IPR001279">
    <property type="entry name" value="Metallo-B-lactamas"/>
</dbReference>
<gene>
    <name evidence="7" type="primary">gloB</name>
    <name evidence="9" type="ORF">CAP51_14975</name>
</gene>
<feature type="binding site" evidence="7">
    <location>
        <position position="63"/>
    </location>
    <ligand>
        <name>Zn(2+)</name>
        <dbReference type="ChEBI" id="CHEBI:29105"/>
        <label>2</label>
    </ligand>
</feature>
<dbReference type="EMBL" id="NEXX01000006">
    <property type="protein sequence ID" value="OUY06011.1"/>
    <property type="molecule type" value="Genomic_DNA"/>
</dbReference>
<dbReference type="GO" id="GO:0019243">
    <property type="term" value="P:methylglyoxal catabolic process to D-lactate via S-lactoyl-glutathione"/>
    <property type="evidence" value="ECO:0007669"/>
    <property type="project" value="UniProtKB-UniRule"/>
</dbReference>
<sequence length="243" mass="27963">MQFKIEAIEVGNALQNYIWMLVDTHQQQAVVIDPTQADLVLEYCEKQQLELTQIWITHKHPDHTGGVAELRQQTYAKVYAPLAERDKITEVDHFLQDGDTLHFAKLKVDVIATPGHTLGHLCYFIDALDALFTGDTLFAMGCGRLFEGTYMQMYHSLNRLAAFPPRSKVYCAHEYTESNARFALTIEPENVALQQRYQEVLSLRQQNKITLPSTIALELQTNPFLRCESVEEFQKVRQLKDQF</sequence>
<evidence type="ECO:0000256" key="7">
    <source>
        <dbReference type="HAMAP-Rule" id="MF_01374"/>
    </source>
</evidence>
<evidence type="ECO:0000313" key="9">
    <source>
        <dbReference type="EMBL" id="OUY06011.1"/>
    </source>
</evidence>
<keyword evidence="5 7" id="KW-0378">Hydrolase</keyword>
<proteinExistence type="inferred from homology"/>
<evidence type="ECO:0000256" key="2">
    <source>
        <dbReference type="ARBA" id="ARBA00004963"/>
    </source>
</evidence>
<dbReference type="OrthoDB" id="9802248at2"/>
<dbReference type="InterPro" id="IPR017782">
    <property type="entry name" value="Hydroxyacylglutathione_Hdrlase"/>
</dbReference>
<keyword evidence="10" id="KW-1185">Reference proteome</keyword>